<evidence type="ECO:0000313" key="2">
    <source>
        <dbReference type="Proteomes" id="UP001497700"/>
    </source>
</evidence>
<gene>
    <name evidence="1" type="ORF">F4820DRAFT_430433</name>
</gene>
<keyword evidence="2" id="KW-1185">Reference proteome</keyword>
<reference evidence="1 2" key="1">
    <citation type="journal article" date="2022" name="New Phytol.">
        <title>Ecological generalism drives hyperdiversity of secondary metabolite gene clusters in xylarialean endophytes.</title>
        <authorList>
            <person name="Franco M.E.E."/>
            <person name="Wisecaver J.H."/>
            <person name="Arnold A.E."/>
            <person name="Ju Y.M."/>
            <person name="Slot J.C."/>
            <person name="Ahrendt S."/>
            <person name="Moore L.P."/>
            <person name="Eastman K.E."/>
            <person name="Scott K."/>
            <person name="Konkel Z."/>
            <person name="Mondo S.J."/>
            <person name="Kuo A."/>
            <person name="Hayes R.D."/>
            <person name="Haridas S."/>
            <person name="Andreopoulos B."/>
            <person name="Riley R."/>
            <person name="LaButti K."/>
            <person name="Pangilinan J."/>
            <person name="Lipzen A."/>
            <person name="Amirebrahimi M."/>
            <person name="Yan J."/>
            <person name="Adam C."/>
            <person name="Keymanesh K."/>
            <person name="Ng V."/>
            <person name="Louie K."/>
            <person name="Northen T."/>
            <person name="Drula E."/>
            <person name="Henrissat B."/>
            <person name="Hsieh H.M."/>
            <person name="Youens-Clark K."/>
            <person name="Lutzoni F."/>
            <person name="Miadlikowska J."/>
            <person name="Eastwood D.C."/>
            <person name="Hamelin R.C."/>
            <person name="Grigoriev I.V."/>
            <person name="U'Ren J.M."/>
        </authorList>
    </citation>
    <scope>NUCLEOTIDE SEQUENCE [LARGE SCALE GENOMIC DNA]</scope>
    <source>
        <strain evidence="1 2">CBS 119005</strain>
    </source>
</reference>
<protein>
    <submittedName>
        <fullName evidence="1">Uncharacterized protein</fullName>
    </submittedName>
</protein>
<evidence type="ECO:0000313" key="1">
    <source>
        <dbReference type="EMBL" id="KAI4862445.1"/>
    </source>
</evidence>
<comment type="caution">
    <text evidence="1">The sequence shown here is derived from an EMBL/GenBank/DDBJ whole genome shotgun (WGS) entry which is preliminary data.</text>
</comment>
<sequence>MKGVYAAIGVFSTLVYQSNANKDFITLTTKGDAWITEAVATLVLGDVPNPMGGDVALWSAIMMDKRDFLQGVTENAVPSPYCTNLGSNWCNFAYTLIGSRSPTNGAPVSAAPGSRIKTHYKLNPSTNIWDQDLYINDVLKSSVSTSQGQHGVIFYVSVECAAGTCSPAPAHSWEDISITLNKADSSFGHSGAWQYGATGGQMSTADNGKTWNFTTLSIPETPISG</sequence>
<accession>A0ACB9YUQ8</accession>
<dbReference type="Proteomes" id="UP001497700">
    <property type="component" value="Unassembled WGS sequence"/>
</dbReference>
<organism evidence="1 2">
    <name type="scientific">Hypoxylon rubiginosum</name>
    <dbReference type="NCBI Taxonomy" id="110542"/>
    <lineage>
        <taxon>Eukaryota</taxon>
        <taxon>Fungi</taxon>
        <taxon>Dikarya</taxon>
        <taxon>Ascomycota</taxon>
        <taxon>Pezizomycotina</taxon>
        <taxon>Sordariomycetes</taxon>
        <taxon>Xylariomycetidae</taxon>
        <taxon>Xylariales</taxon>
        <taxon>Hypoxylaceae</taxon>
        <taxon>Hypoxylon</taxon>
    </lineage>
</organism>
<name>A0ACB9YUQ8_9PEZI</name>
<dbReference type="EMBL" id="MU393525">
    <property type="protein sequence ID" value="KAI4862445.1"/>
    <property type="molecule type" value="Genomic_DNA"/>
</dbReference>
<proteinExistence type="predicted"/>